<proteinExistence type="predicted"/>
<dbReference type="InterPro" id="IPR049046">
    <property type="entry name" value="Beta-AFase-like_GH127_middle"/>
</dbReference>
<evidence type="ECO:0000313" key="2">
    <source>
        <dbReference type="EMBL" id="GAJ11979.1"/>
    </source>
</evidence>
<reference evidence="2" key="1">
    <citation type="journal article" date="2014" name="Front. Microbiol.">
        <title>High frequency of phylogenetically diverse reductive dehalogenase-homologous genes in deep subseafloor sedimentary metagenomes.</title>
        <authorList>
            <person name="Kawai M."/>
            <person name="Futagami T."/>
            <person name="Toyoda A."/>
            <person name="Takaki Y."/>
            <person name="Nishi S."/>
            <person name="Hori S."/>
            <person name="Arai W."/>
            <person name="Tsubouchi T."/>
            <person name="Morono Y."/>
            <person name="Uchiyama I."/>
            <person name="Ito T."/>
            <person name="Fujiyama A."/>
            <person name="Inagaki F."/>
            <person name="Takami H."/>
        </authorList>
    </citation>
    <scope>NUCLEOTIDE SEQUENCE</scope>
    <source>
        <strain evidence="2">Expedition CK06-06</strain>
    </source>
</reference>
<dbReference type="AlphaFoldDB" id="X1U3C6"/>
<dbReference type="PANTHER" id="PTHR43465:SF2">
    <property type="entry name" value="DUF1680 DOMAIN PROTEIN (AFU_ORTHOLOGUE AFUA_1G08910)"/>
    <property type="match status" value="1"/>
</dbReference>
<dbReference type="EMBL" id="BARW01034957">
    <property type="protein sequence ID" value="GAJ11979.1"/>
    <property type="molecule type" value="Genomic_DNA"/>
</dbReference>
<feature type="non-terminal residue" evidence="2">
    <location>
        <position position="68"/>
    </location>
</feature>
<dbReference type="Pfam" id="PF20736">
    <property type="entry name" value="Glyco_hydro127M"/>
    <property type="match status" value="1"/>
</dbReference>
<dbReference type="InterPro" id="IPR049174">
    <property type="entry name" value="Beta-AFase-like"/>
</dbReference>
<sequence length="68" mass="8096">MQDVEEKPQLQVNGKNTNYKLNKGYIRLNRKWKAGDRVELILPMPVTKVRAHEKVEDDQDRFKGEFRP</sequence>
<feature type="domain" description="Non-reducing end beta-L-arabinofuranosidase-like GH127 middle" evidence="1">
    <location>
        <begin position="6"/>
        <end position="44"/>
    </location>
</feature>
<dbReference type="PANTHER" id="PTHR43465">
    <property type="entry name" value="DUF1680 DOMAIN PROTEIN (AFU_ORTHOLOGUE AFUA_1G08910)"/>
    <property type="match status" value="1"/>
</dbReference>
<organism evidence="2">
    <name type="scientific">marine sediment metagenome</name>
    <dbReference type="NCBI Taxonomy" id="412755"/>
    <lineage>
        <taxon>unclassified sequences</taxon>
        <taxon>metagenomes</taxon>
        <taxon>ecological metagenomes</taxon>
    </lineage>
</organism>
<gene>
    <name evidence="2" type="ORF">S12H4_54652</name>
</gene>
<comment type="caution">
    <text evidence="2">The sequence shown here is derived from an EMBL/GenBank/DDBJ whole genome shotgun (WGS) entry which is preliminary data.</text>
</comment>
<name>X1U3C6_9ZZZZ</name>
<protein>
    <recommendedName>
        <fullName evidence="1">Non-reducing end beta-L-arabinofuranosidase-like GH127 middle domain-containing protein</fullName>
    </recommendedName>
</protein>
<evidence type="ECO:0000259" key="1">
    <source>
        <dbReference type="Pfam" id="PF20736"/>
    </source>
</evidence>
<accession>X1U3C6</accession>